<keyword evidence="1" id="KW-0880">Kelch repeat</keyword>
<dbReference type="PANTHER" id="PTHR46344:SF11">
    <property type="entry name" value="OS04G0380300 PROTEIN"/>
    <property type="match status" value="1"/>
</dbReference>
<keyword evidence="2" id="KW-0677">Repeat</keyword>
<dbReference type="Gramene" id="AET2Gv20636100.3">
    <property type="protein sequence ID" value="AET2Gv20636100.3"/>
    <property type="gene ID" value="AET2Gv20636100"/>
</dbReference>
<accession>A0A453BUP4</accession>
<dbReference type="PANTHER" id="PTHR46344">
    <property type="entry name" value="OS02G0202900 PROTEIN"/>
    <property type="match status" value="1"/>
</dbReference>
<name>A0A453BUP4_AEGTS</name>
<reference evidence="3" key="4">
    <citation type="submission" date="2019-03" db="UniProtKB">
        <authorList>
            <consortium name="EnsemblPlants"/>
        </authorList>
    </citation>
    <scope>IDENTIFICATION</scope>
</reference>
<organism evidence="3 4">
    <name type="scientific">Aegilops tauschii subsp. strangulata</name>
    <name type="common">Goatgrass</name>
    <dbReference type="NCBI Taxonomy" id="200361"/>
    <lineage>
        <taxon>Eukaryota</taxon>
        <taxon>Viridiplantae</taxon>
        <taxon>Streptophyta</taxon>
        <taxon>Embryophyta</taxon>
        <taxon>Tracheophyta</taxon>
        <taxon>Spermatophyta</taxon>
        <taxon>Magnoliopsida</taxon>
        <taxon>Liliopsida</taxon>
        <taxon>Poales</taxon>
        <taxon>Poaceae</taxon>
        <taxon>BOP clade</taxon>
        <taxon>Pooideae</taxon>
        <taxon>Triticodae</taxon>
        <taxon>Triticeae</taxon>
        <taxon>Triticinae</taxon>
        <taxon>Aegilops</taxon>
    </lineage>
</organism>
<evidence type="ECO:0000256" key="2">
    <source>
        <dbReference type="ARBA" id="ARBA00022737"/>
    </source>
</evidence>
<reference evidence="4" key="1">
    <citation type="journal article" date="2014" name="Science">
        <title>Ancient hybridizations among the ancestral genomes of bread wheat.</title>
        <authorList>
            <consortium name="International Wheat Genome Sequencing Consortium,"/>
            <person name="Marcussen T."/>
            <person name="Sandve S.R."/>
            <person name="Heier L."/>
            <person name="Spannagl M."/>
            <person name="Pfeifer M."/>
            <person name="Jakobsen K.S."/>
            <person name="Wulff B.B."/>
            <person name="Steuernagel B."/>
            <person name="Mayer K.F."/>
            <person name="Olsen O.A."/>
        </authorList>
    </citation>
    <scope>NUCLEOTIDE SEQUENCE [LARGE SCALE GENOMIC DNA]</scope>
    <source>
        <strain evidence="4">cv. AL8/78</strain>
    </source>
</reference>
<evidence type="ECO:0000313" key="4">
    <source>
        <dbReference type="Proteomes" id="UP000015105"/>
    </source>
</evidence>
<keyword evidence="4" id="KW-1185">Reference proteome</keyword>
<protein>
    <recommendedName>
        <fullName evidence="5">Galactose oxidase</fullName>
    </recommendedName>
</protein>
<dbReference type="InterPro" id="IPR006652">
    <property type="entry name" value="Kelch_1"/>
</dbReference>
<reference evidence="3" key="3">
    <citation type="journal article" date="2017" name="Nature">
        <title>Genome sequence of the progenitor of the wheat D genome Aegilops tauschii.</title>
        <authorList>
            <person name="Luo M.C."/>
            <person name="Gu Y.Q."/>
            <person name="Puiu D."/>
            <person name="Wang H."/>
            <person name="Twardziok S.O."/>
            <person name="Deal K.R."/>
            <person name="Huo N."/>
            <person name="Zhu T."/>
            <person name="Wang L."/>
            <person name="Wang Y."/>
            <person name="McGuire P.E."/>
            <person name="Liu S."/>
            <person name="Long H."/>
            <person name="Ramasamy R.K."/>
            <person name="Rodriguez J.C."/>
            <person name="Van S.L."/>
            <person name="Yuan L."/>
            <person name="Wang Z."/>
            <person name="Xia Z."/>
            <person name="Xiao L."/>
            <person name="Anderson O.D."/>
            <person name="Ouyang S."/>
            <person name="Liang Y."/>
            <person name="Zimin A.V."/>
            <person name="Pertea G."/>
            <person name="Qi P."/>
            <person name="Bennetzen J.L."/>
            <person name="Dai X."/>
            <person name="Dawson M.W."/>
            <person name="Muller H.G."/>
            <person name="Kugler K."/>
            <person name="Rivarola-Duarte L."/>
            <person name="Spannagl M."/>
            <person name="Mayer K.F.X."/>
            <person name="Lu F.H."/>
            <person name="Bevan M.W."/>
            <person name="Leroy P."/>
            <person name="Li P."/>
            <person name="You F.M."/>
            <person name="Sun Q."/>
            <person name="Liu Z."/>
            <person name="Lyons E."/>
            <person name="Wicker T."/>
            <person name="Salzberg S.L."/>
            <person name="Devos K.M."/>
            <person name="Dvorak J."/>
        </authorList>
    </citation>
    <scope>NUCLEOTIDE SEQUENCE [LARGE SCALE GENOMIC DNA]</scope>
    <source>
        <strain evidence="3">cv. AL8/78</strain>
    </source>
</reference>
<evidence type="ECO:0000313" key="3">
    <source>
        <dbReference type="EnsemblPlants" id="AET2Gv20636100.3"/>
    </source>
</evidence>
<dbReference type="AlphaFoldDB" id="A0A453BUP4"/>
<reference evidence="4" key="2">
    <citation type="journal article" date="2017" name="Nat. Plants">
        <title>The Aegilops tauschii genome reveals multiple impacts of transposons.</title>
        <authorList>
            <person name="Zhao G."/>
            <person name="Zou C."/>
            <person name="Li K."/>
            <person name="Wang K."/>
            <person name="Li T."/>
            <person name="Gao L."/>
            <person name="Zhang X."/>
            <person name="Wang H."/>
            <person name="Yang Z."/>
            <person name="Liu X."/>
            <person name="Jiang W."/>
            <person name="Mao L."/>
            <person name="Kong X."/>
            <person name="Jiao Y."/>
            <person name="Jia J."/>
        </authorList>
    </citation>
    <scope>NUCLEOTIDE SEQUENCE [LARGE SCALE GENOMIC DNA]</scope>
    <source>
        <strain evidence="4">cv. AL8/78</strain>
    </source>
</reference>
<dbReference type="Gene3D" id="2.120.10.80">
    <property type="entry name" value="Kelch-type beta propeller"/>
    <property type="match status" value="1"/>
</dbReference>
<dbReference type="EnsemblPlants" id="AET2Gv20636100.3">
    <property type="protein sequence ID" value="AET2Gv20636100.3"/>
    <property type="gene ID" value="AET2Gv20636100"/>
</dbReference>
<dbReference type="Pfam" id="PF01344">
    <property type="entry name" value="Kelch_1"/>
    <property type="match status" value="1"/>
</dbReference>
<reference evidence="3" key="5">
    <citation type="journal article" date="2021" name="G3 (Bethesda)">
        <title>Aegilops tauschii genome assembly Aet v5.0 features greater sequence contiguity and improved annotation.</title>
        <authorList>
            <person name="Wang L."/>
            <person name="Zhu T."/>
            <person name="Rodriguez J.C."/>
            <person name="Deal K.R."/>
            <person name="Dubcovsky J."/>
            <person name="McGuire P.E."/>
            <person name="Lux T."/>
            <person name="Spannagl M."/>
            <person name="Mayer K.F.X."/>
            <person name="Baldrich P."/>
            <person name="Meyers B.C."/>
            <person name="Huo N."/>
            <person name="Gu Y.Q."/>
            <person name="Zhou H."/>
            <person name="Devos K.M."/>
            <person name="Bennetzen J.L."/>
            <person name="Unver T."/>
            <person name="Budak H."/>
            <person name="Gulick P.J."/>
            <person name="Galiba G."/>
            <person name="Kalapos B."/>
            <person name="Nelson D.R."/>
            <person name="Li P."/>
            <person name="You F.M."/>
            <person name="Luo M.C."/>
            <person name="Dvorak J."/>
        </authorList>
    </citation>
    <scope>NUCLEOTIDE SEQUENCE [LARGE SCALE GENOMIC DNA]</scope>
    <source>
        <strain evidence="3">cv. AL8/78</strain>
    </source>
</reference>
<dbReference type="InterPro" id="IPR015915">
    <property type="entry name" value="Kelch-typ_b-propeller"/>
</dbReference>
<dbReference type="Proteomes" id="UP000015105">
    <property type="component" value="Chromosome 2D"/>
</dbReference>
<dbReference type="SUPFAM" id="SSF117281">
    <property type="entry name" value="Kelch motif"/>
    <property type="match status" value="1"/>
</dbReference>
<evidence type="ECO:0000256" key="1">
    <source>
        <dbReference type="ARBA" id="ARBA00022441"/>
    </source>
</evidence>
<sequence>RWGALAKMNVARRDFACAKVDGTIYAAGGFGSSDNSLSSVEAYDPQQNRWTLIDGLRRPRWG</sequence>
<proteinExistence type="predicted"/>
<evidence type="ECO:0008006" key="5">
    <source>
        <dbReference type="Google" id="ProtNLM"/>
    </source>
</evidence>